<keyword evidence="7" id="KW-0067">ATP-binding</keyword>
<reference evidence="15" key="1">
    <citation type="submission" date="2018-05" db="EMBL/GenBank/DDBJ databases">
        <title>Azospirillum thermophila sp. nov., a novel isolated from hot spring.</title>
        <authorList>
            <person name="Zhao Z."/>
        </authorList>
    </citation>
    <scope>NUCLEOTIDE SEQUENCE [LARGE SCALE GENOMIC DNA]</scope>
    <source>
        <strain evidence="15">CFH 70021</strain>
    </source>
</reference>
<evidence type="ECO:0000313" key="14">
    <source>
        <dbReference type="EMBL" id="AWK87088.1"/>
    </source>
</evidence>
<dbReference type="PANTHER" id="PTHR42878:SF7">
    <property type="entry name" value="SENSOR HISTIDINE KINASE GLRK"/>
    <property type="match status" value="1"/>
</dbReference>
<feature type="compositionally biased region" description="Acidic residues" evidence="11">
    <location>
        <begin position="1"/>
        <end position="10"/>
    </location>
</feature>
<feature type="compositionally biased region" description="Low complexity" evidence="11">
    <location>
        <begin position="14"/>
        <end position="24"/>
    </location>
</feature>
<dbReference type="GO" id="GO:0005524">
    <property type="term" value="F:ATP binding"/>
    <property type="evidence" value="ECO:0007669"/>
    <property type="project" value="UniProtKB-KW"/>
</dbReference>
<evidence type="ECO:0000256" key="2">
    <source>
        <dbReference type="ARBA" id="ARBA00012438"/>
    </source>
</evidence>
<dbReference type="SUPFAM" id="SSF55874">
    <property type="entry name" value="ATPase domain of HSP90 chaperone/DNA topoisomerase II/histidine kinase"/>
    <property type="match status" value="1"/>
</dbReference>
<dbReference type="AlphaFoldDB" id="A0A2S2CRH5"/>
<dbReference type="InterPro" id="IPR050351">
    <property type="entry name" value="BphY/WalK/GraS-like"/>
</dbReference>
<proteinExistence type="predicted"/>
<gene>
    <name evidence="14" type="ORF">DEW08_13385</name>
</gene>
<dbReference type="Pfam" id="PF02518">
    <property type="entry name" value="HATPase_c"/>
    <property type="match status" value="1"/>
</dbReference>
<keyword evidence="5" id="KW-0547">Nucleotide-binding</keyword>
<dbReference type="KEGG" id="azz:DEW08_13385"/>
<dbReference type="InterPro" id="IPR036890">
    <property type="entry name" value="HATPase_C_sf"/>
</dbReference>
<dbReference type="EC" id="2.7.13.3" evidence="2"/>
<dbReference type="CDD" id="cd00082">
    <property type="entry name" value="HisKA"/>
    <property type="match status" value="1"/>
</dbReference>
<dbReference type="InterPro" id="IPR001789">
    <property type="entry name" value="Sig_transdc_resp-reg_receiver"/>
</dbReference>
<evidence type="ECO:0000256" key="3">
    <source>
        <dbReference type="ARBA" id="ARBA00022553"/>
    </source>
</evidence>
<dbReference type="SMART" id="SM00387">
    <property type="entry name" value="HATPase_c"/>
    <property type="match status" value="1"/>
</dbReference>
<dbReference type="PROSITE" id="PS50109">
    <property type="entry name" value="HIS_KIN"/>
    <property type="match status" value="1"/>
</dbReference>
<dbReference type="InterPro" id="IPR021800">
    <property type="entry name" value="DUF3369"/>
</dbReference>
<organism evidence="14 15">
    <name type="scientific">Azospirillum thermophilum</name>
    <dbReference type="NCBI Taxonomy" id="2202148"/>
    <lineage>
        <taxon>Bacteria</taxon>
        <taxon>Pseudomonadati</taxon>
        <taxon>Pseudomonadota</taxon>
        <taxon>Alphaproteobacteria</taxon>
        <taxon>Rhodospirillales</taxon>
        <taxon>Azospirillaceae</taxon>
        <taxon>Azospirillum</taxon>
    </lineage>
</organism>
<name>A0A2S2CRH5_9PROT</name>
<comment type="catalytic activity">
    <reaction evidence="1">
        <text>ATP + protein L-histidine = ADP + protein N-phospho-L-histidine.</text>
        <dbReference type="EC" id="2.7.13.3"/>
    </reaction>
</comment>
<dbReference type="InterPro" id="IPR005467">
    <property type="entry name" value="His_kinase_dom"/>
</dbReference>
<keyword evidence="4" id="KW-0808">Transferase</keyword>
<feature type="coiled-coil region" evidence="10">
    <location>
        <begin position="342"/>
        <end position="383"/>
    </location>
</feature>
<evidence type="ECO:0000256" key="5">
    <source>
        <dbReference type="ARBA" id="ARBA00022741"/>
    </source>
</evidence>
<dbReference type="PROSITE" id="PS50110">
    <property type="entry name" value="RESPONSE_REGULATORY"/>
    <property type="match status" value="1"/>
</dbReference>
<evidence type="ECO:0000256" key="10">
    <source>
        <dbReference type="SAM" id="Coils"/>
    </source>
</evidence>
<dbReference type="Gene3D" id="3.40.50.2300">
    <property type="match status" value="1"/>
</dbReference>
<evidence type="ECO:0000259" key="13">
    <source>
        <dbReference type="PROSITE" id="PS50110"/>
    </source>
</evidence>
<evidence type="ECO:0000256" key="7">
    <source>
        <dbReference type="ARBA" id="ARBA00022840"/>
    </source>
</evidence>
<dbReference type="PANTHER" id="PTHR42878">
    <property type="entry name" value="TWO-COMPONENT HISTIDINE KINASE"/>
    <property type="match status" value="1"/>
</dbReference>
<dbReference type="SUPFAM" id="SSF55781">
    <property type="entry name" value="GAF domain-like"/>
    <property type="match status" value="1"/>
</dbReference>
<dbReference type="CDD" id="cd00075">
    <property type="entry name" value="HATPase"/>
    <property type="match status" value="1"/>
</dbReference>
<evidence type="ECO:0000256" key="6">
    <source>
        <dbReference type="ARBA" id="ARBA00022777"/>
    </source>
</evidence>
<sequence length="607" mass="66584">MGDRDDEPLFDDSGTTAGNMTGPAAGPGAGADGHPDASRRARPAGVPWPVLVVDDDPQVHAMTVVLLRDFEFEGRPFEVVSAHSAAEAKAVLTERPDLPVALLDVVMETEDAGLQLVRHIREDLGNRRIRIVLRTGQPGQAPERDVVVSYDINDYKSKSDLTAQRLYTSLVSALRAWRDIVTIERNRQGLERVLAAASSLFEARSMHSFVERLVQQLVQVVDHGNATALAFRRVERGDGREETTAVAATGRAGQSVGSPVWQVLPAARAAAVEQAFVTQAGTGIDGCCVLVVRTREHGTTVLLLERQEPYTADENRLLELFCDRVAIGFDNVCLYEELVGLNRSLEKRVEERTLELEENQRALVKAKERVERALERELAARDQQRQFLSMVSHEFRTPLAIIDSAAQLLALRAEQIGPDMLERLSVIRGSVLRLTGLIDAHLTSERLQSRTLMLEPVDLDLQTLIRSAVQPFRIAYPGRDFVVEPGDAPRRITADGHLMGLVLSNLLNNAIKYSDPGTPITIRTARDGGMVVLEVQDWGRGIPEPEIPRLFERFYRGSSAAGVSGSGIGLHTVQQIVQMHGGSVDAESEVGEGSSFRVVLPLEAPSR</sequence>
<keyword evidence="6 14" id="KW-0418">Kinase</keyword>
<evidence type="ECO:0000256" key="8">
    <source>
        <dbReference type="ARBA" id="ARBA00023012"/>
    </source>
</evidence>
<dbReference type="OrthoDB" id="7326651at2"/>
<dbReference type="GO" id="GO:0030295">
    <property type="term" value="F:protein kinase activator activity"/>
    <property type="evidence" value="ECO:0007669"/>
    <property type="project" value="TreeGrafter"/>
</dbReference>
<dbReference type="Proteomes" id="UP000245629">
    <property type="component" value="Chromosome 2"/>
</dbReference>
<keyword evidence="15" id="KW-1185">Reference proteome</keyword>
<dbReference type="Pfam" id="PF00512">
    <property type="entry name" value="HisKA"/>
    <property type="match status" value="1"/>
</dbReference>
<dbReference type="EMBL" id="CP029353">
    <property type="protein sequence ID" value="AWK87088.1"/>
    <property type="molecule type" value="Genomic_DNA"/>
</dbReference>
<dbReference type="SUPFAM" id="SSF47384">
    <property type="entry name" value="Homodimeric domain of signal transducing histidine kinase"/>
    <property type="match status" value="1"/>
</dbReference>
<dbReference type="Gene3D" id="3.30.565.10">
    <property type="entry name" value="Histidine kinase-like ATPase, C-terminal domain"/>
    <property type="match status" value="1"/>
</dbReference>
<dbReference type="FunFam" id="3.30.565.10:FF:000006">
    <property type="entry name" value="Sensor histidine kinase WalK"/>
    <property type="match status" value="1"/>
</dbReference>
<evidence type="ECO:0000256" key="1">
    <source>
        <dbReference type="ARBA" id="ARBA00000085"/>
    </source>
</evidence>
<dbReference type="SUPFAM" id="SSF52172">
    <property type="entry name" value="CheY-like"/>
    <property type="match status" value="1"/>
</dbReference>
<keyword evidence="8" id="KW-0902">Two-component regulatory system</keyword>
<evidence type="ECO:0000259" key="12">
    <source>
        <dbReference type="PROSITE" id="PS50109"/>
    </source>
</evidence>
<dbReference type="InterPro" id="IPR003661">
    <property type="entry name" value="HisK_dim/P_dom"/>
</dbReference>
<dbReference type="InterPro" id="IPR011006">
    <property type="entry name" value="CheY-like_superfamily"/>
</dbReference>
<dbReference type="InterPro" id="IPR004358">
    <property type="entry name" value="Sig_transdc_His_kin-like_C"/>
</dbReference>
<dbReference type="InterPro" id="IPR003594">
    <property type="entry name" value="HATPase_dom"/>
</dbReference>
<dbReference type="InterPro" id="IPR036097">
    <property type="entry name" value="HisK_dim/P_sf"/>
</dbReference>
<keyword evidence="3 9" id="KW-0597">Phosphoprotein</keyword>
<dbReference type="GO" id="GO:0000155">
    <property type="term" value="F:phosphorelay sensor kinase activity"/>
    <property type="evidence" value="ECO:0007669"/>
    <property type="project" value="InterPro"/>
</dbReference>
<dbReference type="Gene3D" id="1.10.287.130">
    <property type="match status" value="1"/>
</dbReference>
<feature type="domain" description="Histidine kinase" evidence="12">
    <location>
        <begin position="390"/>
        <end position="604"/>
    </location>
</feature>
<dbReference type="SMART" id="SM00448">
    <property type="entry name" value="REC"/>
    <property type="match status" value="1"/>
</dbReference>
<dbReference type="PRINTS" id="PR00344">
    <property type="entry name" value="BCTRLSENSOR"/>
</dbReference>
<accession>A0A2S2CRH5</accession>
<feature type="region of interest" description="Disordered" evidence="11">
    <location>
        <begin position="1"/>
        <end position="42"/>
    </location>
</feature>
<keyword evidence="10" id="KW-0175">Coiled coil</keyword>
<dbReference type="Pfam" id="PF11849">
    <property type="entry name" value="DUF3369"/>
    <property type="match status" value="1"/>
</dbReference>
<protein>
    <recommendedName>
        <fullName evidence="2">histidine kinase</fullName>
        <ecNumber evidence="2">2.7.13.3</ecNumber>
    </recommendedName>
</protein>
<dbReference type="SMART" id="SM00388">
    <property type="entry name" value="HisKA"/>
    <property type="match status" value="1"/>
</dbReference>
<evidence type="ECO:0000256" key="11">
    <source>
        <dbReference type="SAM" id="MobiDB-lite"/>
    </source>
</evidence>
<evidence type="ECO:0000256" key="4">
    <source>
        <dbReference type="ARBA" id="ARBA00022679"/>
    </source>
</evidence>
<evidence type="ECO:0000256" key="9">
    <source>
        <dbReference type="PROSITE-ProRule" id="PRU00169"/>
    </source>
</evidence>
<dbReference type="GO" id="GO:0007234">
    <property type="term" value="P:osmosensory signaling via phosphorelay pathway"/>
    <property type="evidence" value="ECO:0007669"/>
    <property type="project" value="TreeGrafter"/>
</dbReference>
<evidence type="ECO:0000313" key="15">
    <source>
        <dbReference type="Proteomes" id="UP000245629"/>
    </source>
</evidence>
<dbReference type="GO" id="GO:0000156">
    <property type="term" value="F:phosphorelay response regulator activity"/>
    <property type="evidence" value="ECO:0007669"/>
    <property type="project" value="TreeGrafter"/>
</dbReference>
<feature type="domain" description="Response regulatory" evidence="13">
    <location>
        <begin position="49"/>
        <end position="173"/>
    </location>
</feature>
<feature type="modified residue" description="4-aspartylphosphate" evidence="9">
    <location>
        <position position="104"/>
    </location>
</feature>